<protein>
    <submittedName>
        <fullName evidence="1">Uncharacterized protein</fullName>
    </submittedName>
</protein>
<reference evidence="1" key="1">
    <citation type="journal article" date="2015" name="Proc. Natl. Acad. Sci. U.S.A.">
        <title>Networks of energetic and metabolic interactions define dynamics in microbial communities.</title>
        <authorList>
            <person name="Embree M."/>
            <person name="Liu J.K."/>
            <person name="Al-Bassam M.M."/>
            <person name="Zengler K."/>
        </authorList>
    </citation>
    <scope>NUCLEOTIDE SEQUENCE</scope>
</reference>
<gene>
    <name evidence="1" type="ORF">ASZ90_008110</name>
</gene>
<organism evidence="1">
    <name type="scientific">hydrocarbon metagenome</name>
    <dbReference type="NCBI Taxonomy" id="938273"/>
    <lineage>
        <taxon>unclassified sequences</taxon>
        <taxon>metagenomes</taxon>
        <taxon>ecological metagenomes</taxon>
    </lineage>
</organism>
<sequence length="48" mass="5559">MVNFYSHHPGIAALFTYKILLLIVNVKECVEYKHFTVGTHTQIINIIK</sequence>
<dbReference type="AlphaFoldDB" id="A0A0W8FMP7"/>
<comment type="caution">
    <text evidence="1">The sequence shown here is derived from an EMBL/GenBank/DDBJ whole genome shotgun (WGS) entry which is preliminary data.</text>
</comment>
<proteinExistence type="predicted"/>
<evidence type="ECO:0000313" key="1">
    <source>
        <dbReference type="EMBL" id="KUG22140.1"/>
    </source>
</evidence>
<accession>A0A0W8FMP7</accession>
<dbReference type="EMBL" id="LNQE01000985">
    <property type="protein sequence ID" value="KUG22140.1"/>
    <property type="molecule type" value="Genomic_DNA"/>
</dbReference>
<name>A0A0W8FMP7_9ZZZZ</name>